<evidence type="ECO:0000313" key="1">
    <source>
        <dbReference type="EMBL" id="KAG7338435.1"/>
    </source>
</evidence>
<evidence type="ECO:0000313" key="3">
    <source>
        <dbReference type="Proteomes" id="UP000693970"/>
    </source>
</evidence>
<reference evidence="2" key="2">
    <citation type="submission" date="2021-04" db="EMBL/GenBank/DDBJ databases">
        <authorList>
            <person name="Podell S."/>
        </authorList>
    </citation>
    <scope>NUCLEOTIDE SEQUENCE</scope>
    <source>
        <strain evidence="2">Hildebrandi</strain>
    </source>
</reference>
<dbReference type="EMBL" id="JAGRRH010000018">
    <property type="protein sequence ID" value="KAG7350770.1"/>
    <property type="molecule type" value="Genomic_DNA"/>
</dbReference>
<comment type="caution">
    <text evidence="2">The sequence shown here is derived from an EMBL/GenBank/DDBJ whole genome shotgun (WGS) entry which is preliminary data.</text>
</comment>
<reference evidence="2" key="1">
    <citation type="journal article" date="2021" name="Sci. Rep.">
        <title>Diploid genomic architecture of Nitzschia inconspicua, an elite biomass production diatom.</title>
        <authorList>
            <person name="Oliver A."/>
            <person name="Podell S."/>
            <person name="Pinowska A."/>
            <person name="Traller J.C."/>
            <person name="Smith S.R."/>
            <person name="McClure R."/>
            <person name="Beliaev A."/>
            <person name="Bohutskyi P."/>
            <person name="Hill E.A."/>
            <person name="Rabines A."/>
            <person name="Zheng H."/>
            <person name="Allen L.Z."/>
            <person name="Kuo A."/>
            <person name="Grigoriev I.V."/>
            <person name="Allen A.E."/>
            <person name="Hazlebeck D."/>
            <person name="Allen E.E."/>
        </authorList>
    </citation>
    <scope>NUCLEOTIDE SEQUENCE</scope>
    <source>
        <strain evidence="2">Hildebrandi</strain>
    </source>
</reference>
<dbReference type="AlphaFoldDB" id="A0A9K3PKJ3"/>
<name>A0A9K3PKJ3_9STRA</name>
<dbReference type="OrthoDB" id="53021at2759"/>
<dbReference type="Proteomes" id="UP000693970">
    <property type="component" value="Unassembled WGS sequence"/>
</dbReference>
<proteinExistence type="predicted"/>
<keyword evidence="3" id="KW-1185">Reference proteome</keyword>
<gene>
    <name evidence="2" type="ORF">IV203_010130</name>
    <name evidence="1" type="ORF">IV203_010990</name>
</gene>
<evidence type="ECO:0000313" key="2">
    <source>
        <dbReference type="EMBL" id="KAG7350770.1"/>
    </source>
</evidence>
<protein>
    <submittedName>
        <fullName evidence="2">Uncharacterized protein</fullName>
    </submittedName>
</protein>
<organism evidence="2 3">
    <name type="scientific">Nitzschia inconspicua</name>
    <dbReference type="NCBI Taxonomy" id="303405"/>
    <lineage>
        <taxon>Eukaryota</taxon>
        <taxon>Sar</taxon>
        <taxon>Stramenopiles</taxon>
        <taxon>Ochrophyta</taxon>
        <taxon>Bacillariophyta</taxon>
        <taxon>Bacillariophyceae</taxon>
        <taxon>Bacillariophycidae</taxon>
        <taxon>Bacillariales</taxon>
        <taxon>Bacillariaceae</taxon>
        <taxon>Nitzschia</taxon>
    </lineage>
</organism>
<dbReference type="EMBL" id="JAGRRH010000056">
    <property type="protein sequence ID" value="KAG7338435.1"/>
    <property type="molecule type" value="Genomic_DNA"/>
</dbReference>
<sequence length="212" mass="23697">MSSWSASWPPPTLMLDTASIINECELMELSPGRGRDRQFVTVVEMAALLYQGDTTNARHLWRRCAGDGVAMTQPLLEDWWKVGRAMIEWNAQDLWTALKHISASHPTPIQQYATEVATSFRKRLFTMGYPVTSLPMAPLLNFASPTELKDFCQQYGYIVMENGMVRKTKDQDDALSSHLMTSGVVDPQASIVQVVTFLESSIAYQPSSLSTS</sequence>
<accession>A0A9K3PKJ3</accession>